<keyword evidence="1" id="KW-1133">Transmembrane helix</keyword>
<dbReference type="EMBL" id="DTCK01000039">
    <property type="protein sequence ID" value="HGQ36245.1"/>
    <property type="molecule type" value="Genomic_DNA"/>
</dbReference>
<protein>
    <submittedName>
        <fullName evidence="2">Uncharacterized protein</fullName>
    </submittedName>
</protein>
<dbReference type="AlphaFoldDB" id="A0A832CT92"/>
<comment type="caution">
    <text evidence="2">The sequence shown here is derived from an EMBL/GenBank/DDBJ whole genome shotgun (WGS) entry which is preliminary data.</text>
</comment>
<feature type="transmembrane region" description="Helical" evidence="1">
    <location>
        <begin position="43"/>
        <end position="62"/>
    </location>
</feature>
<organism evidence="2">
    <name type="scientific">Ignisphaera aggregans</name>
    <dbReference type="NCBI Taxonomy" id="334771"/>
    <lineage>
        <taxon>Archaea</taxon>
        <taxon>Thermoproteota</taxon>
        <taxon>Thermoprotei</taxon>
        <taxon>Desulfurococcales</taxon>
        <taxon>Desulfurococcaceae</taxon>
        <taxon>Ignisphaera</taxon>
    </lineage>
</organism>
<feature type="transmembrane region" description="Helical" evidence="1">
    <location>
        <begin position="108"/>
        <end position="127"/>
    </location>
</feature>
<reference evidence="2" key="1">
    <citation type="journal article" date="2020" name="mSystems">
        <title>Genome- and Community-Level Interaction Insights into Carbon Utilization and Element Cycling Functions of Hydrothermarchaeota in Hydrothermal Sediment.</title>
        <authorList>
            <person name="Zhou Z."/>
            <person name="Liu Y."/>
            <person name="Xu W."/>
            <person name="Pan J."/>
            <person name="Luo Z.H."/>
            <person name="Li M."/>
        </authorList>
    </citation>
    <scope>NUCLEOTIDE SEQUENCE</scope>
    <source>
        <strain evidence="2">SpSt-667</strain>
    </source>
</reference>
<gene>
    <name evidence="2" type="ORF">ENU41_06180</name>
</gene>
<accession>A0A832CT92</accession>
<name>A0A832CT92_9CREN</name>
<keyword evidence="1" id="KW-0812">Transmembrane</keyword>
<evidence type="ECO:0000256" key="1">
    <source>
        <dbReference type="SAM" id="Phobius"/>
    </source>
</evidence>
<dbReference type="NCBIfam" id="NF037982">
    <property type="entry name" value="Nramp_1"/>
    <property type="match status" value="1"/>
</dbReference>
<feature type="transmembrane region" description="Helical" evidence="1">
    <location>
        <begin position="68"/>
        <end position="88"/>
    </location>
</feature>
<evidence type="ECO:0000313" key="2">
    <source>
        <dbReference type="EMBL" id="HGQ36245.1"/>
    </source>
</evidence>
<keyword evidence="1" id="KW-0472">Membrane</keyword>
<proteinExistence type="predicted"/>
<sequence length="159" mass="17633">MIYIFEDMGNSTQGRIPLGYGPLVEVDELPPPSPLKFSSIIRVIGPSAIVLGVAIGSGKWLIGPNNAVLYGPYILWIATASILLQTILNLEMVRYTMYTGEPIFNGMLRLWFCPRFWGSLLIVLSILERPWSAWAFAVATAVVAAIIGRIQELVKHFKL</sequence>
<feature type="transmembrane region" description="Helical" evidence="1">
    <location>
        <begin position="133"/>
        <end position="150"/>
    </location>
</feature>